<sequence length="68" mass="7416">MTGHSPGRCNPRHGPCNYILVINLIKSEFSYVNRSCRHFKCEAFMTGSIAAPPSTTSHFPCSCPSSPS</sequence>
<accession>A0A0A9EYH9</accession>
<name>A0A0A9EYH9_ARUDO</name>
<dbReference type="AlphaFoldDB" id="A0A0A9EYH9"/>
<reference evidence="1" key="1">
    <citation type="submission" date="2014-09" db="EMBL/GenBank/DDBJ databases">
        <authorList>
            <person name="Magalhaes I.L.F."/>
            <person name="Oliveira U."/>
            <person name="Santos F.R."/>
            <person name="Vidigal T.H.D.A."/>
            <person name="Brescovit A.D."/>
            <person name="Santos A.J."/>
        </authorList>
    </citation>
    <scope>NUCLEOTIDE SEQUENCE</scope>
    <source>
        <tissue evidence="1">Shoot tissue taken approximately 20 cm above the soil surface</tissue>
    </source>
</reference>
<organism evidence="1">
    <name type="scientific">Arundo donax</name>
    <name type="common">Giant reed</name>
    <name type="synonym">Donax arundinaceus</name>
    <dbReference type="NCBI Taxonomy" id="35708"/>
    <lineage>
        <taxon>Eukaryota</taxon>
        <taxon>Viridiplantae</taxon>
        <taxon>Streptophyta</taxon>
        <taxon>Embryophyta</taxon>
        <taxon>Tracheophyta</taxon>
        <taxon>Spermatophyta</taxon>
        <taxon>Magnoliopsida</taxon>
        <taxon>Liliopsida</taxon>
        <taxon>Poales</taxon>
        <taxon>Poaceae</taxon>
        <taxon>PACMAD clade</taxon>
        <taxon>Arundinoideae</taxon>
        <taxon>Arundineae</taxon>
        <taxon>Arundo</taxon>
    </lineage>
</organism>
<proteinExistence type="predicted"/>
<dbReference type="EMBL" id="GBRH01194940">
    <property type="protein sequence ID" value="JAE02956.1"/>
    <property type="molecule type" value="Transcribed_RNA"/>
</dbReference>
<reference evidence="1" key="2">
    <citation type="journal article" date="2015" name="Data Brief">
        <title>Shoot transcriptome of the giant reed, Arundo donax.</title>
        <authorList>
            <person name="Barrero R.A."/>
            <person name="Guerrero F.D."/>
            <person name="Moolhuijzen P."/>
            <person name="Goolsby J.A."/>
            <person name="Tidwell J."/>
            <person name="Bellgard S.E."/>
            <person name="Bellgard M.I."/>
        </authorList>
    </citation>
    <scope>NUCLEOTIDE SEQUENCE</scope>
    <source>
        <tissue evidence="1">Shoot tissue taken approximately 20 cm above the soil surface</tissue>
    </source>
</reference>
<evidence type="ECO:0000313" key="1">
    <source>
        <dbReference type="EMBL" id="JAE02956.1"/>
    </source>
</evidence>
<protein>
    <submittedName>
        <fullName evidence="1">Uncharacterized protein</fullName>
    </submittedName>
</protein>